<dbReference type="AlphaFoldDB" id="A0A133PTR6"/>
<evidence type="ECO:0000313" key="2">
    <source>
        <dbReference type="Proteomes" id="UP000070533"/>
    </source>
</evidence>
<proteinExistence type="predicted"/>
<protein>
    <submittedName>
        <fullName evidence="1">Uncharacterized protein</fullName>
    </submittedName>
</protein>
<dbReference type="PATRIC" id="fig|28128.5.peg.2798"/>
<organism evidence="1 2">
    <name type="scientific">Prevotella corporis</name>
    <dbReference type="NCBI Taxonomy" id="28128"/>
    <lineage>
        <taxon>Bacteria</taxon>
        <taxon>Pseudomonadati</taxon>
        <taxon>Bacteroidota</taxon>
        <taxon>Bacteroidia</taxon>
        <taxon>Bacteroidales</taxon>
        <taxon>Prevotellaceae</taxon>
        <taxon>Prevotella</taxon>
    </lineage>
</organism>
<dbReference type="STRING" id="28128.HMPREF3226_02721"/>
<sequence>MKVKNARNLQIYDILSRITQYWYKICKNIYKNTYILLFLFSVS</sequence>
<reference evidence="2" key="1">
    <citation type="submission" date="2016-01" db="EMBL/GenBank/DDBJ databases">
        <authorList>
            <person name="Mitreva M."/>
            <person name="Pepin K.H."/>
            <person name="Mihindukulasuriya K.A."/>
            <person name="Fulton R."/>
            <person name="Fronick C."/>
            <person name="O'Laughlin M."/>
            <person name="Miner T."/>
            <person name="Herter B."/>
            <person name="Rosa B.A."/>
            <person name="Cordes M."/>
            <person name="Tomlinson C."/>
            <person name="Wollam A."/>
            <person name="Palsikar V.B."/>
            <person name="Mardis E.R."/>
            <person name="Wilson R.K."/>
        </authorList>
    </citation>
    <scope>NUCLEOTIDE SEQUENCE [LARGE SCALE GENOMIC DNA]</scope>
    <source>
        <strain evidence="2">MJR7716</strain>
    </source>
</reference>
<comment type="caution">
    <text evidence="1">The sequence shown here is derived from an EMBL/GenBank/DDBJ whole genome shotgun (WGS) entry which is preliminary data.</text>
</comment>
<gene>
    <name evidence="1" type="ORF">HMPREF3226_02721</name>
</gene>
<name>A0A133PTR6_9BACT</name>
<keyword evidence="2" id="KW-1185">Reference proteome</keyword>
<dbReference type="EMBL" id="LRQG01000256">
    <property type="protein sequence ID" value="KXA32480.1"/>
    <property type="molecule type" value="Genomic_DNA"/>
</dbReference>
<dbReference type="Proteomes" id="UP000070533">
    <property type="component" value="Unassembled WGS sequence"/>
</dbReference>
<evidence type="ECO:0000313" key="1">
    <source>
        <dbReference type="EMBL" id="KXA32480.1"/>
    </source>
</evidence>
<accession>A0A133PTR6</accession>